<dbReference type="InterPro" id="IPR051053">
    <property type="entry name" value="ECH/Chromodomain_protein"/>
</dbReference>
<dbReference type="Proteomes" id="UP000316624">
    <property type="component" value="Unassembled WGS sequence"/>
</dbReference>
<evidence type="ECO:0000256" key="3">
    <source>
        <dbReference type="ARBA" id="ARBA00023235"/>
    </source>
</evidence>
<name>A0A562K7W9_SPHWJ</name>
<keyword evidence="3 5" id="KW-0413">Isomerase</keyword>
<accession>A0A562K7W9</accession>
<dbReference type="AlphaFoldDB" id="A0A562K7W9"/>
<dbReference type="InterPro" id="IPR029045">
    <property type="entry name" value="ClpP/crotonase-like_dom_sf"/>
</dbReference>
<evidence type="ECO:0000256" key="4">
    <source>
        <dbReference type="SAM" id="MobiDB-lite"/>
    </source>
</evidence>
<comment type="subcellular location">
    <subcellularLocation>
        <location evidence="1">Peroxisome</location>
    </subcellularLocation>
</comment>
<dbReference type="PANTHER" id="PTHR43684:SF1">
    <property type="entry name" value="ENOYL-COA DELTA ISOMERASE 2"/>
    <property type="match status" value="1"/>
</dbReference>
<sequence length="277" mass="29263">MGAIKAASGPEAPENPEQNGTGEKMKSVLVDIDGPLATITMNRPERRNGMDLDMVHAMHDTLATLATRRDVTVVILTGAGDHFCVGADIGGTEADPEAVTHRRLAPAYHSTTLLHTMPQVTIAAIGGGCAGAGLGWAAACDLRFASDRARFSTAFLNVGVAGDMGAAWVVQQAVGPARARELFLFPEKFGAEDALRFHLVTRIFPAATLLQESRALALQLAGRSAYALEAIKANFVAAERLSLEDFIELEGARHMHLIGSRESTAAFEAFAGRAGTV</sequence>
<gene>
    <name evidence="5" type="ORF">IQ35_03162</name>
</gene>
<protein>
    <submittedName>
        <fullName evidence="5">2-(1,2-epoxy-1,2-dihydrophenyl)acetyl-CoA isomerase</fullName>
    </submittedName>
</protein>
<feature type="region of interest" description="Disordered" evidence="4">
    <location>
        <begin position="1"/>
        <end position="24"/>
    </location>
</feature>
<comment type="caution">
    <text evidence="5">The sequence shown here is derived from an EMBL/GenBank/DDBJ whole genome shotgun (WGS) entry which is preliminary data.</text>
</comment>
<dbReference type="SUPFAM" id="SSF52096">
    <property type="entry name" value="ClpP/crotonase"/>
    <property type="match status" value="1"/>
</dbReference>
<dbReference type="CDD" id="cd06558">
    <property type="entry name" value="crotonase-like"/>
    <property type="match status" value="1"/>
</dbReference>
<keyword evidence="2" id="KW-0576">Peroxisome</keyword>
<proteinExistence type="predicted"/>
<evidence type="ECO:0000256" key="2">
    <source>
        <dbReference type="ARBA" id="ARBA00023140"/>
    </source>
</evidence>
<reference evidence="5 6" key="1">
    <citation type="journal article" date="2015" name="Stand. Genomic Sci.">
        <title>Genomic Encyclopedia of Bacterial and Archaeal Type Strains, Phase III: the genomes of soil and plant-associated and newly described type strains.</title>
        <authorList>
            <person name="Whitman W.B."/>
            <person name="Woyke T."/>
            <person name="Klenk H.P."/>
            <person name="Zhou Y."/>
            <person name="Lilburn T.G."/>
            <person name="Beck B.J."/>
            <person name="De Vos P."/>
            <person name="Vandamme P."/>
            <person name="Eisen J.A."/>
            <person name="Garrity G."/>
            <person name="Hugenholtz P."/>
            <person name="Kyrpides N.C."/>
        </authorList>
    </citation>
    <scope>NUCLEOTIDE SEQUENCE [LARGE SCALE GENOMIC DNA]</scope>
    <source>
        <strain evidence="5 6">CGMCC 1.7748</strain>
    </source>
</reference>
<evidence type="ECO:0000313" key="6">
    <source>
        <dbReference type="Proteomes" id="UP000316624"/>
    </source>
</evidence>
<evidence type="ECO:0000313" key="5">
    <source>
        <dbReference type="EMBL" id="TWH91476.1"/>
    </source>
</evidence>
<evidence type="ECO:0000256" key="1">
    <source>
        <dbReference type="ARBA" id="ARBA00004275"/>
    </source>
</evidence>
<dbReference type="Pfam" id="PF00378">
    <property type="entry name" value="ECH_1"/>
    <property type="match status" value="1"/>
</dbReference>
<dbReference type="EMBL" id="VLKK01000015">
    <property type="protein sequence ID" value="TWH91476.1"/>
    <property type="molecule type" value="Genomic_DNA"/>
</dbReference>
<dbReference type="Gene3D" id="3.90.226.10">
    <property type="entry name" value="2-enoyl-CoA Hydratase, Chain A, domain 1"/>
    <property type="match status" value="1"/>
</dbReference>
<dbReference type="PANTHER" id="PTHR43684">
    <property type="match status" value="1"/>
</dbReference>
<dbReference type="InterPro" id="IPR001753">
    <property type="entry name" value="Enoyl-CoA_hydra/iso"/>
</dbReference>
<keyword evidence="6" id="KW-1185">Reference proteome</keyword>
<dbReference type="GO" id="GO:0004165">
    <property type="term" value="F:delta(3)-delta(2)-enoyl-CoA isomerase activity"/>
    <property type="evidence" value="ECO:0007669"/>
    <property type="project" value="UniProtKB-ARBA"/>
</dbReference>
<organism evidence="5 6">
    <name type="scientific">Sphingobium wenxiniae (strain DSM 21828 / CGMCC 1.7748 / JZ-1)</name>
    <dbReference type="NCBI Taxonomy" id="595605"/>
    <lineage>
        <taxon>Bacteria</taxon>
        <taxon>Pseudomonadati</taxon>
        <taxon>Pseudomonadota</taxon>
        <taxon>Alphaproteobacteria</taxon>
        <taxon>Sphingomonadales</taxon>
        <taxon>Sphingomonadaceae</taxon>
        <taxon>Sphingobium</taxon>
    </lineage>
</organism>